<gene>
    <name evidence="1" type="ORF">CIB84_012161</name>
</gene>
<evidence type="ECO:0000313" key="2">
    <source>
        <dbReference type="Proteomes" id="UP000237246"/>
    </source>
</evidence>
<keyword evidence="2" id="KW-1185">Reference proteome</keyword>
<dbReference type="AlphaFoldDB" id="A0A2P4SJ06"/>
<organism evidence="1 2">
    <name type="scientific">Bambusicola thoracicus</name>
    <name type="common">Chinese bamboo-partridge</name>
    <name type="synonym">Perdix thoracica</name>
    <dbReference type="NCBI Taxonomy" id="9083"/>
    <lineage>
        <taxon>Eukaryota</taxon>
        <taxon>Metazoa</taxon>
        <taxon>Chordata</taxon>
        <taxon>Craniata</taxon>
        <taxon>Vertebrata</taxon>
        <taxon>Euteleostomi</taxon>
        <taxon>Archelosauria</taxon>
        <taxon>Archosauria</taxon>
        <taxon>Dinosauria</taxon>
        <taxon>Saurischia</taxon>
        <taxon>Theropoda</taxon>
        <taxon>Coelurosauria</taxon>
        <taxon>Aves</taxon>
        <taxon>Neognathae</taxon>
        <taxon>Galloanserae</taxon>
        <taxon>Galliformes</taxon>
        <taxon>Phasianidae</taxon>
        <taxon>Perdicinae</taxon>
        <taxon>Bambusicola</taxon>
    </lineage>
</organism>
<proteinExistence type="predicted"/>
<reference evidence="1 2" key="1">
    <citation type="submission" date="2018-01" db="EMBL/GenBank/DDBJ databases">
        <title>Comparison of the Chinese Bamboo Partridge and Red Junglefowl genome sequences highlights the importance of demography in genome evolution.</title>
        <authorList>
            <person name="Tiley G.P."/>
            <person name="Kimball R.T."/>
            <person name="Braun E.L."/>
            <person name="Burleigh J.G."/>
        </authorList>
    </citation>
    <scope>NUCLEOTIDE SEQUENCE [LARGE SCALE GENOMIC DNA]</scope>
    <source>
        <strain evidence="1">RTK389</strain>
        <tissue evidence="1">Blood</tissue>
    </source>
</reference>
<name>A0A2P4SJ06_BAMTH</name>
<protein>
    <submittedName>
        <fullName evidence="1">Uncharacterized protein</fullName>
    </submittedName>
</protein>
<dbReference type="EMBL" id="PPHD01043904">
    <property type="protein sequence ID" value="POI24091.1"/>
    <property type="molecule type" value="Genomic_DNA"/>
</dbReference>
<sequence>MYQGCFVSLASKGWKPREIPSFTCHE</sequence>
<dbReference type="Proteomes" id="UP000237246">
    <property type="component" value="Unassembled WGS sequence"/>
</dbReference>
<accession>A0A2P4SJ06</accession>
<evidence type="ECO:0000313" key="1">
    <source>
        <dbReference type="EMBL" id="POI24091.1"/>
    </source>
</evidence>
<comment type="caution">
    <text evidence="1">The sequence shown here is derived from an EMBL/GenBank/DDBJ whole genome shotgun (WGS) entry which is preliminary data.</text>
</comment>